<evidence type="ECO:0000256" key="2">
    <source>
        <dbReference type="ARBA" id="ARBA00005927"/>
    </source>
</evidence>
<dbReference type="GO" id="GO:0070971">
    <property type="term" value="C:endoplasmic reticulum exit site"/>
    <property type="evidence" value="ECO:0007669"/>
    <property type="project" value="TreeGrafter"/>
</dbReference>
<dbReference type="GO" id="GO:0012507">
    <property type="term" value="C:ER to Golgi transport vesicle membrane"/>
    <property type="evidence" value="ECO:0007669"/>
    <property type="project" value="TreeGrafter"/>
</dbReference>
<dbReference type="PANTHER" id="PTHR13402:SF6">
    <property type="entry name" value="SECRETORY 16, ISOFORM I"/>
    <property type="match status" value="1"/>
</dbReference>
<comment type="caution">
    <text evidence="7">The sequence shown here is derived from an EMBL/GenBank/DDBJ whole genome shotgun (WGS) entry which is preliminary data.</text>
</comment>
<keyword evidence="8" id="KW-1185">Reference proteome</keyword>
<dbReference type="EMBL" id="JADWDJ010000008">
    <property type="protein sequence ID" value="KAG5276713.1"/>
    <property type="molecule type" value="Genomic_DNA"/>
</dbReference>
<name>A0AAV6GNE6_9TELE</name>
<evidence type="ECO:0000256" key="4">
    <source>
        <dbReference type="ARBA" id="ARBA00022824"/>
    </source>
</evidence>
<comment type="subcellular location">
    <subcellularLocation>
        <location evidence="1">Endoplasmic reticulum</location>
    </subcellularLocation>
</comment>
<dbReference type="GO" id="GO:0070973">
    <property type="term" value="P:protein localization to endoplasmic reticulum exit site"/>
    <property type="evidence" value="ECO:0007669"/>
    <property type="project" value="TreeGrafter"/>
</dbReference>
<reference evidence="7" key="1">
    <citation type="submission" date="2020-10" db="EMBL/GenBank/DDBJ databases">
        <title>Chromosome-scale genome assembly of the Allis shad, Alosa alosa.</title>
        <authorList>
            <person name="Margot Z."/>
            <person name="Christophe K."/>
            <person name="Cabau C."/>
            <person name="Louis A."/>
            <person name="Berthelot C."/>
            <person name="Parey E."/>
            <person name="Roest Crollius H."/>
            <person name="Montfort J."/>
            <person name="Robinson-Rechavi M."/>
            <person name="Bucao C."/>
            <person name="Bouchez O."/>
            <person name="Gislard M."/>
            <person name="Lluch J."/>
            <person name="Milhes M."/>
            <person name="Lampietro C."/>
            <person name="Lopez Roques C."/>
            <person name="Donnadieu C."/>
            <person name="Braasch I."/>
            <person name="Desvignes T."/>
            <person name="Postlethwait J."/>
            <person name="Bobe J."/>
            <person name="Guiguen Y."/>
        </authorList>
    </citation>
    <scope>NUCLEOTIDE SEQUENCE</scope>
    <source>
        <strain evidence="7">M-15738</strain>
        <tissue evidence="7">Blood</tissue>
    </source>
</reference>
<feature type="domain" description="Sec16 Sec23-binding" evidence="6">
    <location>
        <begin position="166"/>
        <end position="289"/>
    </location>
</feature>
<dbReference type="Pfam" id="PF12931">
    <property type="entry name" value="TPR_Sec16"/>
    <property type="match status" value="1"/>
</dbReference>
<keyword evidence="4" id="KW-0256">Endoplasmic reticulum</keyword>
<proteinExistence type="inferred from homology"/>
<dbReference type="Gene3D" id="1.25.40.1030">
    <property type="match status" value="1"/>
</dbReference>
<dbReference type="PANTHER" id="PTHR13402">
    <property type="entry name" value="RGPR-RELATED"/>
    <property type="match status" value="1"/>
</dbReference>
<dbReference type="InterPro" id="IPR024298">
    <property type="entry name" value="Sec16_Sec23-bd"/>
</dbReference>
<protein>
    <recommendedName>
        <fullName evidence="6">Sec16 Sec23-binding domain-containing protein</fullName>
    </recommendedName>
</protein>
<dbReference type="Proteomes" id="UP000823561">
    <property type="component" value="Chromosome 8"/>
</dbReference>
<dbReference type="GO" id="GO:0016192">
    <property type="term" value="P:vesicle-mediated transport"/>
    <property type="evidence" value="ECO:0007669"/>
    <property type="project" value="UniProtKB-KW"/>
</dbReference>
<evidence type="ECO:0000259" key="6">
    <source>
        <dbReference type="Pfam" id="PF12931"/>
    </source>
</evidence>
<evidence type="ECO:0000313" key="7">
    <source>
        <dbReference type="EMBL" id="KAG5276713.1"/>
    </source>
</evidence>
<accession>A0AAV6GNE6</accession>
<dbReference type="AlphaFoldDB" id="A0AAV6GNE6"/>
<sequence length="414" mass="45881">MNGPDRVDMNLRPRVNTLTSPKLTAVVHANKTPDKQQEAVAEGLRHSKCVLNTSFLASHGGAGDVPAQKQSRAHVDEELSNRCDGVLIELYQLAMLQCQRYLHADNGLHRQVVGLGWGLLALLCKKNGVVSDNDIANLLLHKSLHSNGADACSAFDNLGKGTANLASLLIAGKTKEAIEQAMSKGAWHHALILNILERHGPSDCIMSRFVNNLDDSDLMKTYYQVRLGEMPSAAFACGEDSYQNWHLHLAIVVQLSKSNHLRKTSVTKMAETLASKGHKHGAQFCQMVLQLDLEHLLEHSLYDVVGKWMGLLANMQNEVPQTRPEHPLDPEVDNGLAEVTNTLRVTSDQQKVPLSEELFKKVMGPLYVLQDHNALAEVEESTCQPQNRNRTKKKQSKKMSWFGFIGCFGSRTMD</sequence>
<dbReference type="GO" id="GO:0007030">
    <property type="term" value="P:Golgi organization"/>
    <property type="evidence" value="ECO:0007669"/>
    <property type="project" value="TreeGrafter"/>
</dbReference>
<evidence type="ECO:0000313" key="8">
    <source>
        <dbReference type="Proteomes" id="UP000823561"/>
    </source>
</evidence>
<evidence type="ECO:0000256" key="1">
    <source>
        <dbReference type="ARBA" id="ARBA00004240"/>
    </source>
</evidence>
<keyword evidence="5" id="KW-0931">ER-Golgi transport</keyword>
<evidence type="ECO:0000256" key="5">
    <source>
        <dbReference type="ARBA" id="ARBA00022892"/>
    </source>
</evidence>
<evidence type="ECO:0000256" key="3">
    <source>
        <dbReference type="ARBA" id="ARBA00022448"/>
    </source>
</evidence>
<keyword evidence="3" id="KW-0813">Transport</keyword>
<gene>
    <name evidence="7" type="ORF">AALO_G00108880</name>
</gene>
<organism evidence="7 8">
    <name type="scientific">Alosa alosa</name>
    <name type="common">allis shad</name>
    <dbReference type="NCBI Taxonomy" id="278164"/>
    <lineage>
        <taxon>Eukaryota</taxon>
        <taxon>Metazoa</taxon>
        <taxon>Chordata</taxon>
        <taxon>Craniata</taxon>
        <taxon>Vertebrata</taxon>
        <taxon>Euteleostomi</taxon>
        <taxon>Actinopterygii</taxon>
        <taxon>Neopterygii</taxon>
        <taxon>Teleostei</taxon>
        <taxon>Clupei</taxon>
        <taxon>Clupeiformes</taxon>
        <taxon>Clupeoidei</taxon>
        <taxon>Clupeidae</taxon>
        <taxon>Alosa</taxon>
    </lineage>
</organism>
<comment type="similarity">
    <text evidence="2">Belongs to the SEC16 family.</text>
</comment>